<comment type="caution">
    <text evidence="2">The sequence shown here is derived from an EMBL/GenBank/DDBJ whole genome shotgun (WGS) entry which is preliminary data.</text>
</comment>
<evidence type="ECO:0000256" key="1">
    <source>
        <dbReference type="SAM" id="MobiDB-lite"/>
    </source>
</evidence>
<feature type="compositionally biased region" description="Basic and acidic residues" evidence="1">
    <location>
        <begin position="215"/>
        <end position="227"/>
    </location>
</feature>
<feature type="compositionally biased region" description="Acidic residues" evidence="1">
    <location>
        <begin position="131"/>
        <end position="143"/>
    </location>
</feature>
<proteinExistence type="predicted"/>
<feature type="region of interest" description="Disordered" evidence="1">
    <location>
        <begin position="119"/>
        <end position="236"/>
    </location>
</feature>
<dbReference type="EMBL" id="JAUEPT010000087">
    <property type="protein sequence ID" value="KAK0432959.1"/>
    <property type="molecule type" value="Genomic_DNA"/>
</dbReference>
<protein>
    <submittedName>
        <fullName evidence="2">Uncharacterized protein</fullName>
    </submittedName>
</protein>
<organism evidence="2 3">
    <name type="scientific">Armillaria borealis</name>
    <dbReference type="NCBI Taxonomy" id="47425"/>
    <lineage>
        <taxon>Eukaryota</taxon>
        <taxon>Fungi</taxon>
        <taxon>Dikarya</taxon>
        <taxon>Basidiomycota</taxon>
        <taxon>Agaricomycotina</taxon>
        <taxon>Agaricomycetes</taxon>
        <taxon>Agaricomycetidae</taxon>
        <taxon>Agaricales</taxon>
        <taxon>Marasmiineae</taxon>
        <taxon>Physalacriaceae</taxon>
        <taxon>Armillaria</taxon>
    </lineage>
</organism>
<gene>
    <name evidence="2" type="ORF">EV421DRAFT_1910515</name>
</gene>
<feature type="region of interest" description="Disordered" evidence="1">
    <location>
        <begin position="567"/>
        <end position="625"/>
    </location>
</feature>
<name>A0AA39IZY5_9AGAR</name>
<sequence length="741" mass="82942">MYNAGLINYISLPATNASNVLIQTSIEVAFAGLNPPLSSYNGWQILTPLGSGQGGPTHLIPMRLRVPGLIGSGDIALSITILVCTKNAKPRGYEKNTTFPNLFWIVLKPGCPNIPFEFNPPCARKSRTTQDSDDDYLDLEGDGPEVLNAETQQDTQEGALKRCRTEDAVLNPDAAVDEGSMNAPPDVGIECRFTEDPEQSSSQQKNGSIPAKLFGDSDTHPKPKDEPLFSGGTDNGQSDLEDFLPSDYNVVLRLLHYMQTLDDKQIWWAEKPHALFRHFETSTTVLEGVLRMFKANPVSFSHQQITFFLADVIHKAPLSDWIRLDAISGPWTLHDKSEFDVSFIIGPGRLRMVLKYLEYTYNVFDHDLADCRNDAALLEVHKFYAAFPTVICNLLRRFCATHAHERHLWDPDSFCELGTVLIKYEKRLPSTKDDHRMYMILKNINLDAMTPAQLQFDLMSTFHDSTNPKIMYADVVVGSKYSLHGYYEELVAYILDAMPLWNHAIVNFINCCQKHLVHLLGKLSIISSSDDMTNTASLESWWYSCVEEDQPDIKFCWASCHPGVADEKTRNRTKGTSGAKRGKPRSAAGSSTSNHGPKPKSKPRPWPRPWFNPTSSSSKPDTSRLRFHDHSRAAPGDAKAFSTGIPGYIEISDGSSSDNLGSDIPAMLPDNKLTYNLKKARLLISQQLPLAVLLSHVLAQYPHPNCGRHPPLKEFAQKSLKMHVRTALLLYHYDKNVTEQL</sequence>
<evidence type="ECO:0000313" key="3">
    <source>
        <dbReference type="Proteomes" id="UP001175226"/>
    </source>
</evidence>
<accession>A0AA39IZY5</accession>
<reference evidence="2" key="1">
    <citation type="submission" date="2023-06" db="EMBL/GenBank/DDBJ databases">
        <authorList>
            <consortium name="Lawrence Berkeley National Laboratory"/>
            <person name="Ahrendt S."/>
            <person name="Sahu N."/>
            <person name="Indic B."/>
            <person name="Wong-Bajracharya J."/>
            <person name="Merenyi Z."/>
            <person name="Ke H.-M."/>
            <person name="Monk M."/>
            <person name="Kocsube S."/>
            <person name="Drula E."/>
            <person name="Lipzen A."/>
            <person name="Balint B."/>
            <person name="Henrissat B."/>
            <person name="Andreopoulos B."/>
            <person name="Martin F.M."/>
            <person name="Harder C.B."/>
            <person name="Rigling D."/>
            <person name="Ford K.L."/>
            <person name="Foster G.D."/>
            <person name="Pangilinan J."/>
            <person name="Papanicolaou A."/>
            <person name="Barry K."/>
            <person name="LaButti K."/>
            <person name="Viragh M."/>
            <person name="Koriabine M."/>
            <person name="Yan M."/>
            <person name="Riley R."/>
            <person name="Champramary S."/>
            <person name="Plett K.L."/>
            <person name="Tsai I.J."/>
            <person name="Slot J."/>
            <person name="Sipos G."/>
            <person name="Plett J."/>
            <person name="Nagy L.G."/>
            <person name="Grigoriev I.V."/>
        </authorList>
    </citation>
    <scope>NUCLEOTIDE SEQUENCE</scope>
    <source>
        <strain evidence="2">FPL87.14</strain>
    </source>
</reference>
<evidence type="ECO:0000313" key="2">
    <source>
        <dbReference type="EMBL" id="KAK0432959.1"/>
    </source>
</evidence>
<dbReference type="AlphaFoldDB" id="A0AA39IZY5"/>
<keyword evidence="3" id="KW-1185">Reference proteome</keyword>
<dbReference type="Proteomes" id="UP001175226">
    <property type="component" value="Unassembled WGS sequence"/>
</dbReference>